<name>A0ACC4DDN9_PURLI</name>
<gene>
    <name evidence="1" type="ORF">ACCO45_013351</name>
</gene>
<dbReference type="Proteomes" id="UP001638806">
    <property type="component" value="Unassembled WGS sequence"/>
</dbReference>
<proteinExistence type="predicted"/>
<sequence length="157" mass="17088">MANAHHGGLHPAGPFDPREDLLSALDSIQTPGSFATIGRLLDAPPAGLFVDGVGEVSMPLSGAQAAQLIEKCRRAPFGRKEETLVDLSVRKCWEMDHSQFSFRDPAWPSYLTTICANVAHDLGIDAVVNAEIYKMLIYGQGAMFKAHTELVLQTPER</sequence>
<dbReference type="EMBL" id="JBGNUJ010000012">
    <property type="protein sequence ID" value="KAL3953408.1"/>
    <property type="molecule type" value="Genomic_DNA"/>
</dbReference>
<accession>A0ACC4DDN9</accession>
<protein>
    <submittedName>
        <fullName evidence="1">Uncharacterized protein</fullName>
    </submittedName>
</protein>
<comment type="caution">
    <text evidence="1">The sequence shown here is derived from an EMBL/GenBank/DDBJ whole genome shotgun (WGS) entry which is preliminary data.</text>
</comment>
<evidence type="ECO:0000313" key="2">
    <source>
        <dbReference type="Proteomes" id="UP001638806"/>
    </source>
</evidence>
<evidence type="ECO:0000313" key="1">
    <source>
        <dbReference type="EMBL" id="KAL3953408.1"/>
    </source>
</evidence>
<reference evidence="1" key="1">
    <citation type="submission" date="2024-12" db="EMBL/GenBank/DDBJ databases">
        <title>Comparative genomics and development of molecular markers within Purpureocillium lilacinum and among Purpureocillium species.</title>
        <authorList>
            <person name="Yeh Z.-Y."/>
            <person name="Ni N.-T."/>
            <person name="Lo P.-H."/>
            <person name="Mushyakhwo K."/>
            <person name="Lin C.-F."/>
            <person name="Nai Y.-S."/>
        </authorList>
    </citation>
    <scope>NUCLEOTIDE SEQUENCE</scope>
    <source>
        <strain evidence="1">NCHU-NPUST-175</strain>
    </source>
</reference>
<organism evidence="1 2">
    <name type="scientific">Purpureocillium lilacinum</name>
    <name type="common">Paecilomyces lilacinus</name>
    <dbReference type="NCBI Taxonomy" id="33203"/>
    <lineage>
        <taxon>Eukaryota</taxon>
        <taxon>Fungi</taxon>
        <taxon>Dikarya</taxon>
        <taxon>Ascomycota</taxon>
        <taxon>Pezizomycotina</taxon>
        <taxon>Sordariomycetes</taxon>
        <taxon>Hypocreomycetidae</taxon>
        <taxon>Hypocreales</taxon>
        <taxon>Ophiocordycipitaceae</taxon>
        <taxon>Purpureocillium</taxon>
    </lineage>
</organism>
<keyword evidence="2" id="KW-1185">Reference proteome</keyword>